<keyword evidence="9" id="KW-1185">Reference proteome</keyword>
<feature type="domain" description="Metallo-beta-lactamase" evidence="6">
    <location>
        <begin position="13"/>
        <end position="228"/>
    </location>
</feature>
<dbReference type="AlphaFoldDB" id="A0A1B1N7D9"/>
<organism evidence="8 9">
    <name type="scientific">Paenibacillus yonginensis</name>
    <dbReference type="NCBI Taxonomy" id="1462996"/>
    <lineage>
        <taxon>Bacteria</taxon>
        <taxon>Bacillati</taxon>
        <taxon>Bacillota</taxon>
        <taxon>Bacilli</taxon>
        <taxon>Bacillales</taxon>
        <taxon>Paenibacillaceae</taxon>
        <taxon>Paenibacillus</taxon>
    </lineage>
</organism>
<evidence type="ECO:0000256" key="1">
    <source>
        <dbReference type="ARBA" id="ARBA00022801"/>
    </source>
</evidence>
<evidence type="ECO:0000313" key="8">
    <source>
        <dbReference type="EMBL" id="ANS77337.1"/>
    </source>
</evidence>
<evidence type="ECO:0000256" key="2">
    <source>
        <dbReference type="ARBA" id="ARBA00034221"/>
    </source>
</evidence>
<dbReference type="InterPro" id="IPR001279">
    <property type="entry name" value="Metallo-B-lactamas"/>
</dbReference>
<dbReference type="Gene3D" id="3.40.50.10890">
    <property type="match status" value="1"/>
</dbReference>
<evidence type="ECO:0000256" key="4">
    <source>
        <dbReference type="ARBA" id="ARBA00048505"/>
    </source>
</evidence>
<dbReference type="EMBL" id="CP014167">
    <property type="protein sequence ID" value="ANS77337.1"/>
    <property type="molecule type" value="Genomic_DNA"/>
</dbReference>
<name>A0A1B1N7D9_9BACL</name>
<dbReference type="CDD" id="cd16295">
    <property type="entry name" value="TTHA0252-CPSF-like_MBL-fold"/>
    <property type="match status" value="1"/>
</dbReference>
<proteinExistence type="predicted"/>
<dbReference type="GO" id="GO:0004521">
    <property type="term" value="F:RNA endonuclease activity"/>
    <property type="evidence" value="ECO:0007669"/>
    <property type="project" value="TreeGrafter"/>
</dbReference>
<evidence type="ECO:0000256" key="3">
    <source>
        <dbReference type="ARBA" id="ARBA00034301"/>
    </source>
</evidence>
<dbReference type="Proteomes" id="UP000092573">
    <property type="component" value="Chromosome"/>
</dbReference>
<comment type="catalytic activity">
    <reaction evidence="2">
        <text>3',5'-cyclic CMP + H2O = CMP + H(+)</text>
        <dbReference type="Rhea" id="RHEA:72675"/>
        <dbReference type="ChEBI" id="CHEBI:15377"/>
        <dbReference type="ChEBI" id="CHEBI:15378"/>
        <dbReference type="ChEBI" id="CHEBI:58003"/>
        <dbReference type="ChEBI" id="CHEBI:60377"/>
    </reaction>
    <physiologicalReaction direction="left-to-right" evidence="2">
        <dbReference type="Rhea" id="RHEA:72676"/>
    </physiologicalReaction>
</comment>
<protein>
    <recommendedName>
        <fullName evidence="10">MBL fold metallo-hydrolase</fullName>
    </recommendedName>
</protein>
<keyword evidence="1" id="KW-0378">Hydrolase</keyword>
<dbReference type="KEGG" id="pyg:AWM70_19210"/>
<comment type="function">
    <text evidence="3">Counteracts the endogenous Pycsar antiviral defense system. Phosphodiesterase that enables metal-dependent hydrolysis of host cyclic nucleotide Pycsar defense signals such as cCMP and cUMP.</text>
</comment>
<feature type="compositionally biased region" description="Polar residues" evidence="5">
    <location>
        <begin position="204"/>
        <end position="216"/>
    </location>
</feature>
<dbReference type="PANTHER" id="PTHR11203">
    <property type="entry name" value="CLEAVAGE AND POLYADENYLATION SPECIFICITY FACTOR FAMILY MEMBER"/>
    <property type="match status" value="1"/>
</dbReference>
<comment type="catalytic activity">
    <reaction evidence="4">
        <text>3',5'-cyclic UMP + H2O = UMP + H(+)</text>
        <dbReference type="Rhea" id="RHEA:70575"/>
        <dbReference type="ChEBI" id="CHEBI:15377"/>
        <dbReference type="ChEBI" id="CHEBI:15378"/>
        <dbReference type="ChEBI" id="CHEBI:57865"/>
        <dbReference type="ChEBI" id="CHEBI:184387"/>
    </reaction>
    <physiologicalReaction direction="left-to-right" evidence="4">
        <dbReference type="Rhea" id="RHEA:70576"/>
    </physiologicalReaction>
</comment>
<dbReference type="SMART" id="SM01027">
    <property type="entry name" value="Beta-Casp"/>
    <property type="match status" value="1"/>
</dbReference>
<evidence type="ECO:0000256" key="5">
    <source>
        <dbReference type="SAM" id="MobiDB-lite"/>
    </source>
</evidence>
<evidence type="ECO:0000313" key="9">
    <source>
        <dbReference type="Proteomes" id="UP000092573"/>
    </source>
</evidence>
<dbReference type="STRING" id="1462996.AWM70_19210"/>
<gene>
    <name evidence="8" type="ORF">AWM70_19210</name>
</gene>
<evidence type="ECO:0000259" key="7">
    <source>
        <dbReference type="SMART" id="SM01027"/>
    </source>
</evidence>
<accession>A0A1B1N7D9</accession>
<evidence type="ECO:0000259" key="6">
    <source>
        <dbReference type="SMART" id="SM00849"/>
    </source>
</evidence>
<dbReference type="Pfam" id="PF00753">
    <property type="entry name" value="Lactamase_B"/>
    <property type="match status" value="1"/>
</dbReference>
<dbReference type="InterPro" id="IPR050698">
    <property type="entry name" value="MBL"/>
</dbReference>
<dbReference type="Gene3D" id="3.60.15.10">
    <property type="entry name" value="Ribonuclease Z/Hydroxyacylglutathione hydrolase-like"/>
    <property type="match status" value="1"/>
</dbReference>
<feature type="domain" description="Beta-Casp" evidence="7">
    <location>
        <begin position="281"/>
        <end position="399"/>
    </location>
</feature>
<evidence type="ECO:0008006" key="10">
    <source>
        <dbReference type="Google" id="ProtNLM"/>
    </source>
</evidence>
<dbReference type="InterPro" id="IPR022712">
    <property type="entry name" value="Beta_Casp"/>
</dbReference>
<dbReference type="Pfam" id="PF10996">
    <property type="entry name" value="Beta-Casp"/>
    <property type="match status" value="1"/>
</dbReference>
<dbReference type="GO" id="GO:0016787">
    <property type="term" value="F:hydrolase activity"/>
    <property type="evidence" value="ECO:0007669"/>
    <property type="project" value="UniProtKB-KW"/>
</dbReference>
<dbReference type="InterPro" id="IPR036866">
    <property type="entry name" value="RibonucZ/Hydroxyglut_hydro"/>
</dbReference>
<reference evidence="8 9" key="1">
    <citation type="submission" date="2016-01" db="EMBL/GenBank/DDBJ databases">
        <title>Complete Genome Sequence of Paenibacillus yonginensis DCY84, a novel Plant Growth-Promoting Bacteria with Elicitation of Induced Systemic Resistance.</title>
        <authorList>
            <person name="Kim Y.J."/>
            <person name="Yang D.C."/>
            <person name="Sukweenadhi J."/>
        </authorList>
    </citation>
    <scope>NUCLEOTIDE SEQUENCE [LARGE SCALE GENOMIC DNA]</scope>
    <source>
        <strain evidence="8 9">DCY84</strain>
    </source>
</reference>
<dbReference type="SMART" id="SM00849">
    <property type="entry name" value="Lactamase_B"/>
    <property type="match status" value="1"/>
</dbReference>
<sequence length="473" mass="52997">MKLHVWGGAGEHGRSCYLIAGERHRILFDCGVKKEDEGQYPLLDPEIIPQLTAVFLSHAHEDHSMALPLLYKQGYKGDIWTTKATVEQLSSYFASWGRYVKERGAERPYTEEHIAALKFRYLEDLVPVLQWAEMDLGEPGSGSDLPEIRLKWGRSGHLAGAVWLRLEVEGRRIFFSGDYSRESLLLAADSPMEDEAGEGGSPFSKGTGQRTGQNASHPAAKQAVWPTKPSGYAADLVIMDNAYGSDEETQEIKLKALERVARNTLEAGGHVLLPVPAYGRGQDMLVWACEQFDTCNLIVEENIWRGLQRLLDQPEWLLPQGRERIEQATASCLDRILVPSQDEERLEALVNKGPCLIFTADGMMESPKARWYFKHLAGNKRNAVIITGHAARHTFARNILEGGIKEVLCMVRHIRYKVHQGLPDVRKMLHEAPAVQTLLVHASKPKTDEVRRVLQGEGHQGVYSLRPGAELML</sequence>
<dbReference type="PANTHER" id="PTHR11203:SF37">
    <property type="entry name" value="INTEGRATOR COMPLEX SUBUNIT 11"/>
    <property type="match status" value="1"/>
</dbReference>
<feature type="region of interest" description="Disordered" evidence="5">
    <location>
        <begin position="191"/>
        <end position="224"/>
    </location>
</feature>
<dbReference type="SUPFAM" id="SSF56281">
    <property type="entry name" value="Metallo-hydrolase/oxidoreductase"/>
    <property type="match status" value="1"/>
</dbReference>